<dbReference type="InterPro" id="IPR016193">
    <property type="entry name" value="Cytidine_deaminase-like"/>
</dbReference>
<dbReference type="SUPFAM" id="SSF53927">
    <property type="entry name" value="Cytidine deaminase-like"/>
    <property type="match status" value="1"/>
</dbReference>
<dbReference type="PROSITE" id="PS51747">
    <property type="entry name" value="CYT_DCMP_DEAMINASES_2"/>
    <property type="match status" value="1"/>
</dbReference>
<feature type="domain" description="CMP/dCMP-type deaminase" evidence="1">
    <location>
        <begin position="5"/>
        <end position="130"/>
    </location>
</feature>
<evidence type="ECO:0000313" key="2">
    <source>
        <dbReference type="EMBL" id="MDR6512797.1"/>
    </source>
</evidence>
<gene>
    <name evidence="2" type="ORF">J2792_003684</name>
</gene>
<evidence type="ECO:0000313" key="3">
    <source>
        <dbReference type="Proteomes" id="UP001184150"/>
    </source>
</evidence>
<proteinExistence type="predicted"/>
<dbReference type="GO" id="GO:0052717">
    <property type="term" value="F:tRNA-specific adenosine-34 deaminase activity"/>
    <property type="evidence" value="ECO:0007669"/>
    <property type="project" value="UniProtKB-EC"/>
</dbReference>
<dbReference type="CDD" id="cd01285">
    <property type="entry name" value="nucleoside_deaminase"/>
    <property type="match status" value="1"/>
</dbReference>
<dbReference type="RefSeq" id="WP_309806239.1">
    <property type="nucleotide sequence ID" value="NZ_JAVDRD010000012.1"/>
</dbReference>
<name>A0ABU1MSG7_9SPHN</name>
<dbReference type="Proteomes" id="UP001184150">
    <property type="component" value="Unassembled WGS sequence"/>
</dbReference>
<dbReference type="PANTHER" id="PTHR11079:SF162">
    <property type="entry name" value="RIBOFLAVIN BIOSYNTHESIS PROTEIN PYRD, CHLOROPLASTIC"/>
    <property type="match status" value="1"/>
</dbReference>
<sequence length="166" mass="17789">MNIAATDEAWMARAIALAIREKGDDPANTPIAALVVRDGSLVAGAVNRTVERCDATAHAEVEALRAAGQAVGDMKIDGATLYTTLQPCGMCTMAAIWAGVTRIVYGAGRDQVHEMYFEDRHLSTVDYIRDAFKDDLSLEGGVAAHDCAKLYYGPDDVVPEDQQANT</sequence>
<dbReference type="PANTHER" id="PTHR11079">
    <property type="entry name" value="CYTOSINE DEAMINASE FAMILY MEMBER"/>
    <property type="match status" value="1"/>
</dbReference>
<dbReference type="InterPro" id="IPR002125">
    <property type="entry name" value="CMP_dCMP_dom"/>
</dbReference>
<protein>
    <submittedName>
        <fullName evidence="2">tRNA(Adenine34) deaminase</fullName>
        <ecNumber evidence="2">3.5.4.33</ecNumber>
    </submittedName>
</protein>
<dbReference type="Pfam" id="PF00383">
    <property type="entry name" value="dCMP_cyt_deam_1"/>
    <property type="match status" value="1"/>
</dbReference>
<comment type="caution">
    <text evidence="2">The sequence shown here is derived from an EMBL/GenBank/DDBJ whole genome shotgun (WGS) entry which is preliminary data.</text>
</comment>
<reference evidence="2 3" key="1">
    <citation type="submission" date="2023-07" db="EMBL/GenBank/DDBJ databases">
        <title>Sorghum-associated microbial communities from plants grown in Nebraska, USA.</title>
        <authorList>
            <person name="Schachtman D."/>
        </authorList>
    </citation>
    <scope>NUCLEOTIDE SEQUENCE [LARGE SCALE GENOMIC DNA]</scope>
    <source>
        <strain evidence="2 3">DS1027</strain>
    </source>
</reference>
<dbReference type="EC" id="3.5.4.33" evidence="2"/>
<accession>A0ABU1MSG7</accession>
<keyword evidence="3" id="KW-1185">Reference proteome</keyword>
<organism evidence="2 3">
    <name type="scientific">Novosphingobium capsulatum</name>
    <dbReference type="NCBI Taxonomy" id="13688"/>
    <lineage>
        <taxon>Bacteria</taxon>
        <taxon>Pseudomonadati</taxon>
        <taxon>Pseudomonadota</taxon>
        <taxon>Alphaproteobacteria</taxon>
        <taxon>Sphingomonadales</taxon>
        <taxon>Sphingomonadaceae</taxon>
        <taxon>Novosphingobium</taxon>
    </lineage>
</organism>
<dbReference type="EMBL" id="JAVDRD010000012">
    <property type="protein sequence ID" value="MDR6512797.1"/>
    <property type="molecule type" value="Genomic_DNA"/>
</dbReference>
<dbReference type="Gene3D" id="3.40.140.10">
    <property type="entry name" value="Cytidine Deaminase, domain 2"/>
    <property type="match status" value="1"/>
</dbReference>
<evidence type="ECO:0000259" key="1">
    <source>
        <dbReference type="PROSITE" id="PS51747"/>
    </source>
</evidence>
<keyword evidence="2" id="KW-0378">Hydrolase</keyword>